<dbReference type="EC" id="7.-.-.-" evidence="8"/>
<dbReference type="InterPro" id="IPR015856">
    <property type="entry name" value="ABC_transpr_CbiO/EcfA_su"/>
</dbReference>
<accession>A0A151A1G8</accession>
<evidence type="ECO:0000256" key="8">
    <source>
        <dbReference type="RuleBase" id="RU365104"/>
    </source>
</evidence>
<evidence type="ECO:0000313" key="10">
    <source>
        <dbReference type="EMBL" id="KYH13222.1"/>
    </source>
</evidence>
<dbReference type="EMBL" id="LUGM01000002">
    <property type="protein sequence ID" value="KYH13222.1"/>
    <property type="molecule type" value="Genomic_DNA"/>
</dbReference>
<dbReference type="InterPro" id="IPR003439">
    <property type="entry name" value="ABC_transporter-like_ATP-bd"/>
</dbReference>
<dbReference type="CDD" id="cd03225">
    <property type="entry name" value="ABC_cobalt_CbiO_domain1"/>
    <property type="match status" value="1"/>
</dbReference>
<comment type="subcellular location">
    <subcellularLocation>
        <location evidence="1 8">Cell membrane</location>
        <topology evidence="1 8">Peripheral membrane protein</topology>
    </subcellularLocation>
</comment>
<evidence type="ECO:0000256" key="2">
    <source>
        <dbReference type="ARBA" id="ARBA00022448"/>
    </source>
</evidence>
<feature type="domain" description="ABC transporter" evidence="9">
    <location>
        <begin position="3"/>
        <end position="246"/>
    </location>
</feature>
<dbReference type="GO" id="GO:0015087">
    <property type="term" value="F:cobalt ion transmembrane transporter activity"/>
    <property type="evidence" value="ECO:0007669"/>
    <property type="project" value="UniProtKB-ARBA"/>
</dbReference>
<evidence type="ECO:0000256" key="1">
    <source>
        <dbReference type="ARBA" id="ARBA00004202"/>
    </source>
</evidence>
<protein>
    <recommendedName>
        <fullName evidence="8">Energy-coupling factor transporter ATP-binding protein EcfA2</fullName>
        <ecNumber evidence="8">7.-.-.-</ecNumber>
    </recommendedName>
</protein>
<keyword evidence="5 8" id="KW-0067">ATP-binding</keyword>
<dbReference type="PANTHER" id="PTHR43553">
    <property type="entry name" value="HEAVY METAL TRANSPORTER"/>
    <property type="match status" value="1"/>
</dbReference>
<evidence type="ECO:0000256" key="7">
    <source>
        <dbReference type="ARBA" id="ARBA00023136"/>
    </source>
</evidence>
<dbReference type="InterPro" id="IPR027417">
    <property type="entry name" value="P-loop_NTPase"/>
</dbReference>
<evidence type="ECO:0000313" key="11">
    <source>
        <dbReference type="Proteomes" id="UP000075418"/>
    </source>
</evidence>
<keyword evidence="3 8" id="KW-1003">Cell membrane</keyword>
<dbReference type="InterPro" id="IPR030946">
    <property type="entry name" value="EcfA2"/>
</dbReference>
<dbReference type="PROSITE" id="PS50893">
    <property type="entry name" value="ABC_TRANSPORTER_2"/>
    <property type="match status" value="1"/>
</dbReference>
<dbReference type="GO" id="GO:0005524">
    <property type="term" value="F:ATP binding"/>
    <property type="evidence" value="ECO:0007669"/>
    <property type="project" value="UniProtKB-UniRule"/>
</dbReference>
<comment type="caution">
    <text evidence="10">The sequence shown here is derived from an EMBL/GenBank/DDBJ whole genome shotgun (WGS) entry which is preliminary data.</text>
</comment>
<evidence type="ECO:0000256" key="6">
    <source>
        <dbReference type="ARBA" id="ARBA00022967"/>
    </source>
</evidence>
<sequence>MTVEFNQVNYVYQQGTPYEYHALRDITTQFDDGKYYAVIGQTGSGKSTLIQHFNGLLKPTTGKMVFNDIVIQEKTKDKLLRDIRKKVGIVFQFPESQLFEDSVDKEIEFGPKNFGMDIEKVKKRAFQLLLEFGFPREIMTLSPFQMSGGQMRKIALTSILAMDPDIIILDEPTAGLDPQSKKQIMRKIKELQQQHNKTIILITHEMNDVAKYADEVKLMHNGELTDDLTPRELFADSDAVNKYQLDVPEVVKLQRDVEEKYHFKFDKVALTEEEFVEMYKEWRSNER</sequence>
<comment type="similarity">
    <text evidence="8">Belongs to the ABC transporter superfamily. Energy-coupling factor EcfA family.</text>
</comment>
<keyword evidence="7 8" id="KW-0472">Membrane</keyword>
<dbReference type="GO" id="GO:0042626">
    <property type="term" value="F:ATPase-coupled transmembrane transporter activity"/>
    <property type="evidence" value="ECO:0007669"/>
    <property type="project" value="TreeGrafter"/>
</dbReference>
<dbReference type="InterPro" id="IPR003593">
    <property type="entry name" value="AAA+_ATPase"/>
</dbReference>
<dbReference type="FunFam" id="3.40.50.300:FF:000224">
    <property type="entry name" value="Energy-coupling factor transporter ATP-binding protein EcfA"/>
    <property type="match status" value="1"/>
</dbReference>
<evidence type="ECO:0000256" key="5">
    <source>
        <dbReference type="ARBA" id="ARBA00022840"/>
    </source>
</evidence>
<dbReference type="InterPro" id="IPR050095">
    <property type="entry name" value="ECF_ABC_transporter_ATP-bd"/>
</dbReference>
<keyword evidence="2 8" id="KW-0813">Transport</keyword>
<evidence type="ECO:0000259" key="9">
    <source>
        <dbReference type="PROSITE" id="PS50893"/>
    </source>
</evidence>
<dbReference type="Pfam" id="PF00005">
    <property type="entry name" value="ABC_tran"/>
    <property type="match status" value="1"/>
</dbReference>
<dbReference type="GO" id="GO:0043190">
    <property type="term" value="C:ATP-binding cassette (ABC) transporter complex"/>
    <property type="evidence" value="ECO:0007669"/>
    <property type="project" value="TreeGrafter"/>
</dbReference>
<reference evidence="10 11" key="1">
    <citation type="submission" date="2016-02" db="EMBL/GenBank/DDBJ databases">
        <title>Draft genome sequence of hydrocarbon degrading Staphylococcus saprophyticus Strain CNV2, isolated from crude-oil contaminated soil from Noonmati Oil Refinery, Guwahati, Assam, India.</title>
        <authorList>
            <person name="Mukherjee A."/>
            <person name="Chettri B."/>
            <person name="Langpoklakpam J."/>
            <person name="Singh A.K."/>
            <person name="Chattopadhyay D.J."/>
        </authorList>
    </citation>
    <scope>NUCLEOTIDE SEQUENCE [LARGE SCALE GENOMIC DNA]</scope>
    <source>
        <strain evidence="10 11">CNV2</strain>
    </source>
</reference>
<organism evidence="10 11">
    <name type="scientific">Staphylococcus kloosii</name>
    <dbReference type="NCBI Taxonomy" id="29384"/>
    <lineage>
        <taxon>Bacteria</taxon>
        <taxon>Bacillati</taxon>
        <taxon>Bacillota</taxon>
        <taxon>Bacilli</taxon>
        <taxon>Bacillales</taxon>
        <taxon>Staphylococcaceae</taxon>
        <taxon>Staphylococcus</taxon>
    </lineage>
</organism>
<dbReference type="NCBIfam" id="TIGR04521">
    <property type="entry name" value="ECF_ATPase_2"/>
    <property type="match status" value="1"/>
</dbReference>
<keyword evidence="4 8" id="KW-0547">Nucleotide-binding</keyword>
<comment type="subunit">
    <text evidence="8">Forms a stable energy-coupling factor (ECF) transporter complex composed of 2 membrane-embedded substrate-binding proteins (S component), 2 ATP-binding proteins (A component) and 2 transmembrane proteins (T component).</text>
</comment>
<dbReference type="SUPFAM" id="SSF52540">
    <property type="entry name" value="P-loop containing nucleoside triphosphate hydrolases"/>
    <property type="match status" value="1"/>
</dbReference>
<keyword evidence="6" id="KW-1278">Translocase</keyword>
<dbReference type="AlphaFoldDB" id="A0A151A1G8"/>
<name>A0A151A1G8_9STAP</name>
<proteinExistence type="inferred from homology"/>
<comment type="function">
    <text evidence="8">ATP-binding (A) component of a common energy-coupling factor (ECF) ABC-transporter complex.</text>
</comment>
<dbReference type="NCBIfam" id="NF010166">
    <property type="entry name" value="PRK13646.1"/>
    <property type="match status" value="1"/>
</dbReference>
<evidence type="ECO:0000256" key="4">
    <source>
        <dbReference type="ARBA" id="ARBA00022741"/>
    </source>
</evidence>
<evidence type="ECO:0000256" key="3">
    <source>
        <dbReference type="ARBA" id="ARBA00022475"/>
    </source>
</evidence>
<gene>
    <name evidence="10" type="ORF">A0131_00140</name>
</gene>
<dbReference type="RefSeq" id="WP_061853471.1">
    <property type="nucleotide sequence ID" value="NZ_LUGM01000002.1"/>
</dbReference>
<dbReference type="SMART" id="SM00382">
    <property type="entry name" value="AAA"/>
    <property type="match status" value="1"/>
</dbReference>
<dbReference type="GO" id="GO:0016887">
    <property type="term" value="F:ATP hydrolysis activity"/>
    <property type="evidence" value="ECO:0007669"/>
    <property type="project" value="InterPro"/>
</dbReference>
<dbReference type="PANTHER" id="PTHR43553:SF27">
    <property type="entry name" value="ENERGY-COUPLING FACTOR TRANSPORTER ATP-BINDING PROTEIN ECFA2"/>
    <property type="match status" value="1"/>
</dbReference>
<dbReference type="Gene3D" id="3.40.50.300">
    <property type="entry name" value="P-loop containing nucleotide triphosphate hydrolases"/>
    <property type="match status" value="1"/>
</dbReference>
<dbReference type="Proteomes" id="UP000075418">
    <property type="component" value="Unassembled WGS sequence"/>
</dbReference>